<accession>A0A6I4YPT2</accession>
<evidence type="ECO:0000256" key="1">
    <source>
        <dbReference type="SAM" id="Phobius"/>
    </source>
</evidence>
<feature type="transmembrane region" description="Helical" evidence="1">
    <location>
        <begin position="15"/>
        <end position="33"/>
    </location>
</feature>
<keyword evidence="1" id="KW-1133">Transmembrane helix</keyword>
<gene>
    <name evidence="2" type="ORF">GLX28_15355</name>
</gene>
<dbReference type="EMBL" id="WVHK01000068">
    <property type="protein sequence ID" value="MXV21007.1"/>
    <property type="molecule type" value="Genomic_DNA"/>
</dbReference>
<keyword evidence="1" id="KW-0472">Membrane</keyword>
<evidence type="ECO:0008006" key="4">
    <source>
        <dbReference type="Google" id="ProtNLM"/>
    </source>
</evidence>
<organism evidence="2 3">
    <name type="scientific">Deinococcus xianganensis</name>
    <dbReference type="NCBI Taxonomy" id="1507289"/>
    <lineage>
        <taxon>Bacteria</taxon>
        <taxon>Thermotogati</taxon>
        <taxon>Deinococcota</taxon>
        <taxon>Deinococci</taxon>
        <taxon>Deinococcales</taxon>
        <taxon>Deinococcaceae</taxon>
        <taxon>Deinococcus</taxon>
    </lineage>
</organism>
<name>A0A6I4YPT2_9DEIO</name>
<sequence>MTHEELIMHTRDQGTALITVLMTAVLLMGVVTVTTQLTLGSRKTGADDTRTFQSALQGESALADFLVWAQDNSQFLGSVPAGCVNSNAVQQLSCTTKEWLKTYPGSSGVTLKLAGIQLSGANIVTMDIEASSTAGGSNTRILQQYKSKKLDLPPLNVPSAVLSYPGVDVGGNASIGGTVLPASLPDGYGLFSNFARSTATAVTPLSVGALTQVALSGNADQTRRLSRMKPGDYVRLPLAGGAAGSLATPLQTGTFKVTSNSGGALGLQAVQIPAALGSFSPFMPKNETQLDYVMNGVVSTAPGQLTLRATETFVKGDKVAVKIAGITYTATVTADGSASGDNTSVSIGTWSPATPVIPEGTAVAKSTNAVVTSGDYNDCVTDALGTRKCSTSDLVGGLITGAAANTYAPNPANDAMFLKTFGRTPAELKAMATVIPEANFDREAANINGLTWLASSGGSVNLNNEKLRGTGILIVDGDLNINQNQADACDMKGVIYVRGNLSIQGNLGLCGAIVVEGSITDSTGMKVVGTDNEDTKFSGTGRKVQYDPQVIMDITAGAGKYVLSLEQGTWRQR</sequence>
<evidence type="ECO:0000313" key="3">
    <source>
        <dbReference type="Proteomes" id="UP000430519"/>
    </source>
</evidence>
<dbReference type="Proteomes" id="UP000430519">
    <property type="component" value="Unassembled WGS sequence"/>
</dbReference>
<comment type="caution">
    <text evidence="2">The sequence shown here is derived from an EMBL/GenBank/DDBJ whole genome shotgun (WGS) entry which is preliminary data.</text>
</comment>
<keyword evidence="1" id="KW-0812">Transmembrane</keyword>
<keyword evidence="3" id="KW-1185">Reference proteome</keyword>
<reference evidence="2 3" key="1">
    <citation type="submission" date="2019-11" db="EMBL/GenBank/DDBJ databases">
        <title>Genome sequence of Deinococcus xianganensis Y35, AI-2 producing algicidal bacterium, isolated from lake water.</title>
        <authorList>
            <person name="Li Y."/>
        </authorList>
    </citation>
    <scope>NUCLEOTIDE SEQUENCE [LARGE SCALE GENOMIC DNA]</scope>
    <source>
        <strain evidence="2 3">Y35</strain>
    </source>
</reference>
<protein>
    <recommendedName>
        <fullName evidence="4">Type 4 fimbrial biogenesis protein PilX N-terminal domain-containing protein</fullName>
    </recommendedName>
</protein>
<dbReference type="AlphaFoldDB" id="A0A6I4YPT2"/>
<evidence type="ECO:0000313" key="2">
    <source>
        <dbReference type="EMBL" id="MXV21007.1"/>
    </source>
</evidence>
<proteinExistence type="predicted"/>